<dbReference type="OrthoDB" id="9779699at2"/>
<dbReference type="Pfam" id="PF07958">
    <property type="entry name" value="DUF1688"/>
    <property type="match status" value="1"/>
</dbReference>
<dbReference type="PANTHER" id="PTHR31687">
    <property type="match status" value="1"/>
</dbReference>
<dbReference type="PANTHER" id="PTHR31687:SF3">
    <property type="entry name" value="PROTEIN URG3"/>
    <property type="match status" value="1"/>
</dbReference>
<dbReference type="STRING" id="45076.Lwor_2399"/>
<accession>A0A0W1A3M5</accession>
<keyword evidence="2" id="KW-1185">Reference proteome</keyword>
<dbReference type="InterPro" id="IPR012469">
    <property type="entry name" value="DUF1688"/>
</dbReference>
<evidence type="ECO:0000313" key="2">
    <source>
        <dbReference type="Proteomes" id="UP000054662"/>
    </source>
</evidence>
<dbReference type="RefSeq" id="WP_058494158.1">
    <property type="nucleotide sequence ID" value="NZ_CBCRUR010000027.1"/>
</dbReference>
<protein>
    <submittedName>
        <fullName evidence="1">Putative biotin synthetase like protein</fullName>
    </submittedName>
</protein>
<sequence>MNKEEETKSILNTLRDPVTIRTRAHRLLDLAKENKLNYFSVDPKQMMPTASYVIDVIKQNYPDLQVPYHSRWRHFEAGGINRIQALRNNLGHMPSDEQGKILFELVIISVFLDAGAGSLWRYKEKISDEEYTRSEGLALASLSLYQRGVLSNDPHNPYRIDADRLITFTEEDLQKAFQVTPNNPLEGVSGRVALLKKLGMILKTHPEYFDKQGRLGNFYSYITSLQTTQTLAAQTLFQAVLNAFNEVWPIRLSFQGVSLGDVWIHSALKSNAPGSEYMPFHKLSQWLTYSLLEPLETVGIKVTDLDSLTGLPEYRNGGLLIDTGLLCVKNKELLLKPQDPGSEAIVEWRALTVALLDDLAELIRIQLGKNAYSLPLAKILQGGTWEAGRRIAKEKRVQGTPPIQIISDGTVF</sequence>
<reference evidence="1 2" key="1">
    <citation type="submission" date="2015-11" db="EMBL/GenBank/DDBJ databases">
        <title>Genomic analysis of 38 Legionella species identifies large and diverse effector repertoires.</title>
        <authorList>
            <person name="Burstein D."/>
            <person name="Amaro F."/>
            <person name="Zusman T."/>
            <person name="Lifshitz Z."/>
            <person name="Cohen O."/>
            <person name="Gilbert J.A."/>
            <person name="Pupko T."/>
            <person name="Shuman H.A."/>
            <person name="Segal G."/>
        </authorList>
    </citation>
    <scope>NUCLEOTIDE SEQUENCE [LARGE SCALE GENOMIC DNA]</scope>
    <source>
        <strain evidence="1 2">ATCC 49508</strain>
    </source>
</reference>
<dbReference type="EMBL" id="LNZC01000031">
    <property type="protein sequence ID" value="KTD75833.1"/>
    <property type="molecule type" value="Genomic_DNA"/>
</dbReference>
<dbReference type="PATRIC" id="fig|45076.6.peg.2640"/>
<evidence type="ECO:0000313" key="1">
    <source>
        <dbReference type="EMBL" id="KTD75833.1"/>
    </source>
</evidence>
<comment type="caution">
    <text evidence="1">The sequence shown here is derived from an EMBL/GenBank/DDBJ whole genome shotgun (WGS) entry which is preliminary data.</text>
</comment>
<gene>
    <name evidence="1" type="ORF">Lwor_2399</name>
</gene>
<proteinExistence type="predicted"/>
<dbReference type="AlphaFoldDB" id="A0A0W1A3M5"/>
<dbReference type="Proteomes" id="UP000054662">
    <property type="component" value="Unassembled WGS sequence"/>
</dbReference>
<organism evidence="1 2">
    <name type="scientific">Legionella worsleiensis</name>
    <dbReference type="NCBI Taxonomy" id="45076"/>
    <lineage>
        <taxon>Bacteria</taxon>
        <taxon>Pseudomonadati</taxon>
        <taxon>Pseudomonadota</taxon>
        <taxon>Gammaproteobacteria</taxon>
        <taxon>Legionellales</taxon>
        <taxon>Legionellaceae</taxon>
        <taxon>Legionella</taxon>
    </lineage>
</organism>
<name>A0A0W1A3M5_9GAMM</name>